<dbReference type="RefSeq" id="WP_275476449.1">
    <property type="nucleotide sequence ID" value="NZ_CP162940.1"/>
</dbReference>
<reference evidence="1 2" key="1">
    <citation type="journal article" date="2024" name="Int. J. Mol. Sci.">
        <title>Exploration of Alicyclobacillus spp. Genome in Search of Antibiotic Resistance.</title>
        <authorList>
            <person name="Bucka-Kolendo J."/>
            <person name="Kiousi D.E."/>
            <person name="Dekowska A."/>
            <person name="Mikolajczuk-Szczyrba A."/>
            <person name="Karadedos D.M."/>
            <person name="Michael P."/>
            <person name="Galanis A."/>
            <person name="Sokolowska B."/>
        </authorList>
    </citation>
    <scope>NUCLEOTIDE SEQUENCE [LARGE SCALE GENOMIC DNA]</scope>
    <source>
        <strain evidence="1 2">KKP 3000</strain>
    </source>
</reference>
<organism evidence="1 2">
    <name type="scientific">Alicyclobacillus fastidiosus</name>
    <dbReference type="NCBI Taxonomy" id="392011"/>
    <lineage>
        <taxon>Bacteria</taxon>
        <taxon>Bacillati</taxon>
        <taxon>Bacillota</taxon>
        <taxon>Bacilli</taxon>
        <taxon>Bacillales</taxon>
        <taxon>Alicyclobacillaceae</taxon>
        <taxon>Alicyclobacillus</taxon>
    </lineage>
</organism>
<evidence type="ECO:0000313" key="1">
    <source>
        <dbReference type="EMBL" id="MFB5191808.1"/>
    </source>
</evidence>
<evidence type="ECO:0000313" key="2">
    <source>
        <dbReference type="Proteomes" id="UP001579974"/>
    </source>
</evidence>
<accession>A0ABV5AI33</accession>
<sequence>MEYQRVMEQVLKNYELANDALMQTWARLDDVDIDALLQKQQERLRQIAQRAAAGGSYDEEQSELLLHTMERLASANQHLSEHWEAISFGERRDLLQKQWNRIQQLRNQLTH</sequence>
<name>A0ABV5AI33_9BACL</name>
<evidence type="ECO:0008006" key="3">
    <source>
        <dbReference type="Google" id="ProtNLM"/>
    </source>
</evidence>
<comment type="caution">
    <text evidence="1">The sequence shown here is derived from an EMBL/GenBank/DDBJ whole genome shotgun (WGS) entry which is preliminary data.</text>
</comment>
<dbReference type="Proteomes" id="UP001579974">
    <property type="component" value="Unassembled WGS sequence"/>
</dbReference>
<protein>
    <recommendedName>
        <fullName evidence="3">Flagellar protein FliT</fullName>
    </recommendedName>
</protein>
<gene>
    <name evidence="1" type="ORF">KKP3000_000591</name>
</gene>
<proteinExistence type="predicted"/>
<dbReference type="EMBL" id="JBDXSU010000014">
    <property type="protein sequence ID" value="MFB5191808.1"/>
    <property type="molecule type" value="Genomic_DNA"/>
</dbReference>
<keyword evidence="2" id="KW-1185">Reference proteome</keyword>